<organism evidence="2 3">
    <name type="scientific">Tilletiopsis washingtonensis</name>
    <dbReference type="NCBI Taxonomy" id="58919"/>
    <lineage>
        <taxon>Eukaryota</taxon>
        <taxon>Fungi</taxon>
        <taxon>Dikarya</taxon>
        <taxon>Basidiomycota</taxon>
        <taxon>Ustilaginomycotina</taxon>
        <taxon>Exobasidiomycetes</taxon>
        <taxon>Entylomatales</taxon>
        <taxon>Entylomatales incertae sedis</taxon>
        <taxon>Tilletiopsis</taxon>
    </lineage>
</organism>
<feature type="region of interest" description="Disordered" evidence="1">
    <location>
        <begin position="175"/>
        <end position="269"/>
    </location>
</feature>
<feature type="compositionally biased region" description="Acidic residues" evidence="1">
    <location>
        <begin position="215"/>
        <end position="226"/>
    </location>
</feature>
<dbReference type="OrthoDB" id="2159786at2759"/>
<name>A0A316ZJP9_9BASI</name>
<proteinExistence type="predicted"/>
<evidence type="ECO:0000313" key="2">
    <source>
        <dbReference type="EMBL" id="PWO01359.1"/>
    </source>
</evidence>
<evidence type="ECO:0000256" key="1">
    <source>
        <dbReference type="SAM" id="MobiDB-lite"/>
    </source>
</evidence>
<dbReference type="Proteomes" id="UP000245946">
    <property type="component" value="Unassembled WGS sequence"/>
</dbReference>
<dbReference type="STRING" id="58919.A0A316ZJP9"/>
<dbReference type="RefSeq" id="XP_025601637.1">
    <property type="nucleotide sequence ID" value="XM_025739018.1"/>
</dbReference>
<dbReference type="GeneID" id="37266564"/>
<dbReference type="EMBL" id="KZ819283">
    <property type="protein sequence ID" value="PWO01359.1"/>
    <property type="molecule type" value="Genomic_DNA"/>
</dbReference>
<reference evidence="2 3" key="1">
    <citation type="journal article" date="2018" name="Mol. Biol. Evol.">
        <title>Broad Genomic Sampling Reveals a Smut Pathogenic Ancestry of the Fungal Clade Ustilaginomycotina.</title>
        <authorList>
            <person name="Kijpornyongpan T."/>
            <person name="Mondo S.J."/>
            <person name="Barry K."/>
            <person name="Sandor L."/>
            <person name="Lee J."/>
            <person name="Lipzen A."/>
            <person name="Pangilinan J."/>
            <person name="LaButti K."/>
            <person name="Hainaut M."/>
            <person name="Henrissat B."/>
            <person name="Grigoriev I.V."/>
            <person name="Spatafora J.W."/>
            <person name="Aime M.C."/>
        </authorList>
    </citation>
    <scope>NUCLEOTIDE SEQUENCE [LARGE SCALE GENOMIC DNA]</scope>
    <source>
        <strain evidence="2 3">MCA 4186</strain>
    </source>
</reference>
<dbReference type="AlphaFoldDB" id="A0A316ZJP9"/>
<evidence type="ECO:0000313" key="3">
    <source>
        <dbReference type="Proteomes" id="UP000245946"/>
    </source>
</evidence>
<feature type="region of interest" description="Disordered" evidence="1">
    <location>
        <begin position="119"/>
        <end position="141"/>
    </location>
</feature>
<sequence>MLAWEWKTQDLWRLGLDVAGLHAQQQAVAEGQAQGSGSGSDAAVQARIAYLRGLMRRRGSLRAKLMLELVPLMIQAGKGREALEEIELSVNRFPYRVEPALHLYAGLLILQLSSLSLPPPSSGSSGIARPPGAPFLPPFERPRDDAILAAATHHLQGAVNAGAAQAGIQRARAAVVRRREERKAAKKRKRAADGEATGDEYDEAPPPPPPPPGDQSDEEEGDDELPQGEWAAELARSYLDMLNVPTQLGAAPRNRADRLRDRLARESQA</sequence>
<keyword evidence="3" id="KW-1185">Reference proteome</keyword>
<feature type="compositionally biased region" description="Low complexity" evidence="1">
    <location>
        <begin position="119"/>
        <end position="130"/>
    </location>
</feature>
<accession>A0A316ZJP9</accession>
<feature type="compositionally biased region" description="Pro residues" evidence="1">
    <location>
        <begin position="204"/>
        <end position="213"/>
    </location>
</feature>
<gene>
    <name evidence="2" type="ORF">FA09DRAFT_11728</name>
</gene>
<protein>
    <submittedName>
        <fullName evidence="2">Uncharacterized protein</fullName>
    </submittedName>
</protein>
<feature type="compositionally biased region" description="Basic and acidic residues" evidence="1">
    <location>
        <begin position="254"/>
        <end position="269"/>
    </location>
</feature>